<keyword evidence="2" id="KW-1185">Reference proteome</keyword>
<reference evidence="1" key="1">
    <citation type="journal article" date="2023" name="Plant J.">
        <title>Genome sequences and population genomics provide insights into the demographic history, inbreeding, and mutation load of two 'living fossil' tree species of Dipteronia.</title>
        <authorList>
            <person name="Feng Y."/>
            <person name="Comes H.P."/>
            <person name="Chen J."/>
            <person name="Zhu S."/>
            <person name="Lu R."/>
            <person name="Zhang X."/>
            <person name="Li P."/>
            <person name="Qiu J."/>
            <person name="Olsen K.M."/>
            <person name="Qiu Y."/>
        </authorList>
    </citation>
    <scope>NUCLEOTIDE SEQUENCE</scope>
    <source>
        <strain evidence="1">KIB01</strain>
    </source>
</reference>
<name>A0AAD9TQ27_9ROSI</name>
<evidence type="ECO:0000313" key="2">
    <source>
        <dbReference type="Proteomes" id="UP001280121"/>
    </source>
</evidence>
<evidence type="ECO:0000313" key="1">
    <source>
        <dbReference type="EMBL" id="KAK2640031.1"/>
    </source>
</evidence>
<protein>
    <submittedName>
        <fullName evidence="1">Uncharacterized protein</fullName>
    </submittedName>
</protein>
<dbReference type="Proteomes" id="UP001280121">
    <property type="component" value="Unassembled WGS sequence"/>
</dbReference>
<gene>
    <name evidence="1" type="ORF">Ddye_027826</name>
</gene>
<accession>A0AAD9TQ27</accession>
<dbReference type="EMBL" id="JANJYI010000008">
    <property type="protein sequence ID" value="KAK2640031.1"/>
    <property type="molecule type" value="Genomic_DNA"/>
</dbReference>
<comment type="caution">
    <text evidence="1">The sequence shown here is derived from an EMBL/GenBank/DDBJ whole genome shotgun (WGS) entry which is preliminary data.</text>
</comment>
<proteinExistence type="predicted"/>
<dbReference type="AlphaFoldDB" id="A0AAD9TQ27"/>
<organism evidence="1 2">
    <name type="scientific">Dipteronia dyeriana</name>
    <dbReference type="NCBI Taxonomy" id="168575"/>
    <lineage>
        <taxon>Eukaryota</taxon>
        <taxon>Viridiplantae</taxon>
        <taxon>Streptophyta</taxon>
        <taxon>Embryophyta</taxon>
        <taxon>Tracheophyta</taxon>
        <taxon>Spermatophyta</taxon>
        <taxon>Magnoliopsida</taxon>
        <taxon>eudicotyledons</taxon>
        <taxon>Gunneridae</taxon>
        <taxon>Pentapetalae</taxon>
        <taxon>rosids</taxon>
        <taxon>malvids</taxon>
        <taxon>Sapindales</taxon>
        <taxon>Sapindaceae</taxon>
        <taxon>Hippocastanoideae</taxon>
        <taxon>Acereae</taxon>
        <taxon>Dipteronia</taxon>
    </lineage>
</organism>
<sequence>MVGTYRTGFGQIRSITILMKAATAKRLTSSSAYRLTIRGVADMAKLQNPSLLVTTGLSNYKYLTCLRYSCMNISQPHQ</sequence>